<evidence type="ECO:0000259" key="7">
    <source>
        <dbReference type="Pfam" id="PF18145"/>
    </source>
</evidence>
<evidence type="ECO:0000313" key="9">
    <source>
        <dbReference type="Proteomes" id="UP000589620"/>
    </source>
</evidence>
<evidence type="ECO:0000259" key="6">
    <source>
        <dbReference type="Pfam" id="PF14464"/>
    </source>
</evidence>
<keyword evidence="9" id="KW-1185">Reference proteome</keyword>
<sequence length="573" mass="60032">MKVVLRAAAELKIVTAIRRAGGAEAGGVLLGHFEDGDLIASDVLVVPGEAPSTHRYTRDGAQANALLQRFRAAHPEDELTGYVGEWHSHPVMSSPSGVDKATARAIARDVHGSAVVVVAALHPVVGFSAVEAVPRRLRPAALTDVVVERSENVVEIAEGSVDPDGPIFISYRQSDGTEDADTVSRFARAAGLVVWRDHRDLRPGTTVHRLREALKSGLSGAVLVVTKQIECSTIVREVEAPALVALDEDSGFALSVANTLANPDNPAKVDFSAPDRILGFSDGELAAKKQSDIRTVDGVLEIIRDQVRHRVAQRKDEIADRGDVFTLEVQSRPEPTADDASGADLHIRLDPSPGRLPDTASVRALAATFPFTGDAIHMSRATTVEVRGGMHLSLALALGAALPETKFSDVRVVDSSGLVWGSGGGGQPPRVVSATVGDAADRSSKKIAVHIGLGSLNSGPAFDRLVASGGFTAAYALTVDVDGLLSADDGVAVAAAISAELKSLSADADNAEVHLAFHGPFPLAVLVGRRLNTLQVVAYEWDNPSGEGPAVYVPSVRIVSGLTAGPITEVLLR</sequence>
<protein>
    <submittedName>
        <fullName evidence="8">Proteasome lid subunit RPN8/RPN11</fullName>
    </submittedName>
</protein>
<dbReference type="Proteomes" id="UP000589620">
    <property type="component" value="Unassembled WGS sequence"/>
</dbReference>
<evidence type="ECO:0000256" key="1">
    <source>
        <dbReference type="ARBA" id="ARBA00022670"/>
    </source>
</evidence>
<dbReference type="GO" id="GO:0006508">
    <property type="term" value="P:proteolysis"/>
    <property type="evidence" value="ECO:0007669"/>
    <property type="project" value="UniProtKB-KW"/>
</dbReference>
<keyword evidence="4" id="KW-0862">Zinc</keyword>
<dbReference type="InterPro" id="IPR035897">
    <property type="entry name" value="Toll_tir_struct_dom_sf"/>
</dbReference>
<dbReference type="InterPro" id="IPR040836">
    <property type="entry name" value="SAVED"/>
</dbReference>
<evidence type="ECO:0000256" key="2">
    <source>
        <dbReference type="ARBA" id="ARBA00022723"/>
    </source>
</evidence>
<evidence type="ECO:0000256" key="4">
    <source>
        <dbReference type="ARBA" id="ARBA00022833"/>
    </source>
</evidence>
<keyword evidence="3" id="KW-0378">Hydrolase</keyword>
<feature type="domain" description="JAB" evidence="6">
    <location>
        <begin position="8"/>
        <end position="118"/>
    </location>
</feature>
<evidence type="ECO:0000256" key="5">
    <source>
        <dbReference type="ARBA" id="ARBA00023049"/>
    </source>
</evidence>
<organism evidence="8 9">
    <name type="scientific">Leifsonia soli</name>
    <dbReference type="NCBI Taxonomy" id="582665"/>
    <lineage>
        <taxon>Bacteria</taxon>
        <taxon>Bacillati</taxon>
        <taxon>Actinomycetota</taxon>
        <taxon>Actinomycetes</taxon>
        <taxon>Micrococcales</taxon>
        <taxon>Microbacteriaceae</taxon>
        <taxon>Leifsonia</taxon>
    </lineage>
</organism>
<evidence type="ECO:0000313" key="8">
    <source>
        <dbReference type="EMBL" id="NYD75140.1"/>
    </source>
</evidence>
<proteinExistence type="predicted"/>
<dbReference type="Gene3D" id="3.40.140.10">
    <property type="entry name" value="Cytidine Deaminase, domain 2"/>
    <property type="match status" value="1"/>
</dbReference>
<dbReference type="InterPro" id="IPR028090">
    <property type="entry name" value="JAB_dom_prok"/>
</dbReference>
<name>A0A852T3M5_9MICO</name>
<keyword evidence="5" id="KW-0482">Metalloprotease</keyword>
<dbReference type="EMBL" id="JACCBJ010000001">
    <property type="protein sequence ID" value="NYD75140.1"/>
    <property type="molecule type" value="Genomic_DNA"/>
</dbReference>
<feature type="domain" description="SMODS-associated and fused to various effectors" evidence="7">
    <location>
        <begin position="381"/>
        <end position="557"/>
    </location>
</feature>
<evidence type="ECO:0000256" key="3">
    <source>
        <dbReference type="ARBA" id="ARBA00022801"/>
    </source>
</evidence>
<dbReference type="Pfam" id="PF18145">
    <property type="entry name" value="SAVED"/>
    <property type="match status" value="1"/>
</dbReference>
<keyword evidence="1" id="KW-0645">Protease</keyword>
<keyword evidence="8" id="KW-0647">Proteasome</keyword>
<dbReference type="GO" id="GO:0008237">
    <property type="term" value="F:metallopeptidase activity"/>
    <property type="evidence" value="ECO:0007669"/>
    <property type="project" value="UniProtKB-KW"/>
</dbReference>
<comment type="caution">
    <text evidence="8">The sequence shown here is derived from an EMBL/GenBank/DDBJ whole genome shotgun (WGS) entry which is preliminary data.</text>
</comment>
<dbReference type="Gene3D" id="3.40.50.10140">
    <property type="entry name" value="Toll/interleukin-1 receptor homology (TIR) domain"/>
    <property type="match status" value="1"/>
</dbReference>
<reference evidence="8 9" key="1">
    <citation type="submission" date="2020-07" db="EMBL/GenBank/DDBJ databases">
        <title>Sequencing the genomes of 1000 actinobacteria strains.</title>
        <authorList>
            <person name="Klenk H.-P."/>
        </authorList>
    </citation>
    <scope>NUCLEOTIDE SEQUENCE [LARGE SCALE GENOMIC DNA]</scope>
    <source>
        <strain evidence="8 9">DSM 23871</strain>
    </source>
</reference>
<dbReference type="AlphaFoldDB" id="A0A852T3M5"/>
<keyword evidence="2" id="KW-0479">Metal-binding</keyword>
<dbReference type="RefSeq" id="WP_179457160.1">
    <property type="nucleotide sequence ID" value="NZ_BAAAPX010000001.1"/>
</dbReference>
<dbReference type="NCBIfam" id="NF033611">
    <property type="entry name" value="SAVED"/>
    <property type="match status" value="1"/>
</dbReference>
<dbReference type="GO" id="GO:0000502">
    <property type="term" value="C:proteasome complex"/>
    <property type="evidence" value="ECO:0007669"/>
    <property type="project" value="UniProtKB-KW"/>
</dbReference>
<dbReference type="Pfam" id="PF14464">
    <property type="entry name" value="Prok-JAB"/>
    <property type="match status" value="1"/>
</dbReference>
<dbReference type="GO" id="GO:0046872">
    <property type="term" value="F:metal ion binding"/>
    <property type="evidence" value="ECO:0007669"/>
    <property type="project" value="UniProtKB-KW"/>
</dbReference>
<accession>A0A852T3M5</accession>
<dbReference type="SUPFAM" id="SSF102712">
    <property type="entry name" value="JAB1/MPN domain"/>
    <property type="match status" value="1"/>
</dbReference>
<gene>
    <name evidence="8" type="ORF">BJ963_002659</name>
</gene>